<name>W7AMS0_9LIST</name>
<dbReference type="PATRIC" id="fig|1265818.5.peg.3201"/>
<protein>
    <submittedName>
        <fullName evidence="2">Uncharacterized protein</fullName>
    </submittedName>
</protein>
<comment type="caution">
    <text evidence="2">The sequence shown here is derived from an EMBL/GenBank/DDBJ whole genome shotgun (WGS) entry which is preliminary data.</text>
</comment>
<organism evidence="2 3">
    <name type="scientific">Listeria aquatica FSL S10-1188</name>
    <dbReference type="NCBI Taxonomy" id="1265818"/>
    <lineage>
        <taxon>Bacteria</taxon>
        <taxon>Bacillati</taxon>
        <taxon>Bacillota</taxon>
        <taxon>Bacilli</taxon>
        <taxon>Bacillales</taxon>
        <taxon>Listeriaceae</taxon>
        <taxon>Listeria</taxon>
    </lineage>
</organism>
<evidence type="ECO:0000313" key="2">
    <source>
        <dbReference type="EMBL" id="EUJ16549.1"/>
    </source>
</evidence>
<feature type="compositionally biased region" description="Polar residues" evidence="1">
    <location>
        <begin position="106"/>
        <end position="120"/>
    </location>
</feature>
<dbReference type="AlphaFoldDB" id="W7AMS0"/>
<evidence type="ECO:0000256" key="1">
    <source>
        <dbReference type="SAM" id="MobiDB-lite"/>
    </source>
</evidence>
<sequence length="120" mass="13627">MQKQLKKNKIENGGKQPSAAIQELQAEMTAYVVASKFGMDTEEKSLPYIAGWTNNGQKIEDRLAVLSDVQRVSKDLITELEEELDPSLKKEQKIEKNNYEKDDGNEQATYYQSGKSDLVR</sequence>
<gene>
    <name evidence="2" type="ORF">MAQA_15851</name>
</gene>
<evidence type="ECO:0000313" key="3">
    <source>
        <dbReference type="Proteomes" id="UP000019246"/>
    </source>
</evidence>
<keyword evidence="3" id="KW-1185">Reference proteome</keyword>
<dbReference type="EMBL" id="AOCG01000023">
    <property type="protein sequence ID" value="EUJ16549.1"/>
    <property type="molecule type" value="Genomic_DNA"/>
</dbReference>
<accession>W7AMS0</accession>
<reference evidence="2 3" key="1">
    <citation type="journal article" date="2014" name="Int. J. Syst. Evol. Microbiol.">
        <title>Listeria floridensis sp. nov., Listeria aquatica sp. nov., Listeria cornellensis sp. nov., Listeria riparia sp. nov. and Listeria grandensis sp. nov., from agricultural and natural environments.</title>
        <authorList>
            <person name="den Bakker H.C."/>
            <person name="Warchocki S."/>
            <person name="Wright E.M."/>
            <person name="Allred A.F."/>
            <person name="Ahlstrom C."/>
            <person name="Manuel C.S."/>
            <person name="Stasiewicz M.J."/>
            <person name="Burrell A."/>
            <person name="Roof S."/>
            <person name="Strawn L."/>
            <person name="Fortes E.D."/>
            <person name="Nightingale K.K."/>
            <person name="Kephart D."/>
            <person name="Wiedmann M."/>
        </authorList>
    </citation>
    <scope>NUCLEOTIDE SEQUENCE [LARGE SCALE GENOMIC DNA]</scope>
    <source>
        <strain evidence="2 3">FSL S10-1188</strain>
    </source>
</reference>
<dbReference type="Proteomes" id="UP000019246">
    <property type="component" value="Unassembled WGS sequence"/>
</dbReference>
<feature type="region of interest" description="Disordered" evidence="1">
    <location>
        <begin position="85"/>
        <end position="120"/>
    </location>
</feature>
<feature type="compositionally biased region" description="Basic and acidic residues" evidence="1">
    <location>
        <begin position="86"/>
        <end position="104"/>
    </location>
</feature>
<proteinExistence type="predicted"/>
<dbReference type="STRING" id="1265818.MAQA_15851"/>